<name>A0A426XT91_ENSVE</name>
<evidence type="ECO:0000313" key="3">
    <source>
        <dbReference type="Proteomes" id="UP000287651"/>
    </source>
</evidence>
<organism evidence="2 3">
    <name type="scientific">Ensete ventricosum</name>
    <name type="common">Abyssinian banana</name>
    <name type="synonym">Musa ensete</name>
    <dbReference type="NCBI Taxonomy" id="4639"/>
    <lineage>
        <taxon>Eukaryota</taxon>
        <taxon>Viridiplantae</taxon>
        <taxon>Streptophyta</taxon>
        <taxon>Embryophyta</taxon>
        <taxon>Tracheophyta</taxon>
        <taxon>Spermatophyta</taxon>
        <taxon>Magnoliopsida</taxon>
        <taxon>Liliopsida</taxon>
        <taxon>Zingiberales</taxon>
        <taxon>Musaceae</taxon>
        <taxon>Ensete</taxon>
    </lineage>
</organism>
<dbReference type="AlphaFoldDB" id="A0A426XT91"/>
<evidence type="ECO:0000256" key="1">
    <source>
        <dbReference type="SAM" id="MobiDB-lite"/>
    </source>
</evidence>
<protein>
    <submittedName>
        <fullName evidence="2">Uncharacterized protein</fullName>
    </submittedName>
</protein>
<comment type="caution">
    <text evidence="2">The sequence shown here is derived from an EMBL/GenBank/DDBJ whole genome shotgun (WGS) entry which is preliminary data.</text>
</comment>
<dbReference type="EMBL" id="AMZH03017642">
    <property type="protein sequence ID" value="RRT42708.1"/>
    <property type="molecule type" value="Genomic_DNA"/>
</dbReference>
<feature type="region of interest" description="Disordered" evidence="1">
    <location>
        <begin position="129"/>
        <end position="156"/>
    </location>
</feature>
<reference evidence="2 3" key="1">
    <citation type="journal article" date="2014" name="Agronomy (Basel)">
        <title>A Draft Genome Sequence for Ensete ventricosum, the Drought-Tolerant Tree Against Hunger.</title>
        <authorList>
            <person name="Harrison J."/>
            <person name="Moore K.A."/>
            <person name="Paszkiewicz K."/>
            <person name="Jones T."/>
            <person name="Grant M."/>
            <person name="Ambacheew D."/>
            <person name="Muzemil S."/>
            <person name="Studholme D.J."/>
        </authorList>
    </citation>
    <scope>NUCLEOTIDE SEQUENCE [LARGE SCALE GENOMIC DNA]</scope>
</reference>
<dbReference type="Proteomes" id="UP000287651">
    <property type="component" value="Unassembled WGS sequence"/>
</dbReference>
<proteinExistence type="predicted"/>
<evidence type="ECO:0000313" key="2">
    <source>
        <dbReference type="EMBL" id="RRT42708.1"/>
    </source>
</evidence>
<accession>A0A426XT91</accession>
<sequence length="167" mass="17932">MNWASGLSFPCVRPCSKAAVGLGQELAMKLSLNSLANWSKDEMEDDFIRLYHIRAGPRSVVGKVRQISASEGVLLGSVLTRVLPAATSAEEHPDVGASALGPVEGCRGQWLGSSQSAFGRSDLLGETEKRLDSHDGRPEAQHGGRESEIQGRKPRVIEQPLVTIRCG</sequence>
<gene>
    <name evidence="2" type="ORF">B296_00056928</name>
</gene>
<feature type="compositionally biased region" description="Basic and acidic residues" evidence="1">
    <location>
        <begin position="129"/>
        <end position="151"/>
    </location>
</feature>